<dbReference type="EMBL" id="CM039432">
    <property type="protein sequence ID" value="KAI4333596.1"/>
    <property type="molecule type" value="Genomic_DNA"/>
</dbReference>
<dbReference type="Proteomes" id="UP000828941">
    <property type="component" value="Chromosome 7"/>
</dbReference>
<evidence type="ECO:0000313" key="2">
    <source>
        <dbReference type="Proteomes" id="UP000828941"/>
    </source>
</evidence>
<comment type="caution">
    <text evidence="1">The sequence shown here is derived from an EMBL/GenBank/DDBJ whole genome shotgun (WGS) entry which is preliminary data.</text>
</comment>
<proteinExistence type="predicted"/>
<evidence type="ECO:0000313" key="1">
    <source>
        <dbReference type="EMBL" id="KAI4333596.1"/>
    </source>
</evidence>
<gene>
    <name evidence="1" type="ORF">L6164_018380</name>
</gene>
<protein>
    <submittedName>
        <fullName evidence="1">Uncharacterized protein</fullName>
    </submittedName>
</protein>
<accession>A0ACB9NC95</accession>
<sequence>MASLRRLSFCSLFLCLFLLFTAILMCETRPLPAPFSNGKENSPLMERAKQVLEESIRRQQLLGTQYKPNRLSPGGPDPHHH</sequence>
<keyword evidence="2" id="KW-1185">Reference proteome</keyword>
<name>A0ACB9NC95_BAUVA</name>
<reference evidence="1 2" key="1">
    <citation type="journal article" date="2022" name="DNA Res.">
        <title>Chromosomal-level genome assembly of the orchid tree Bauhinia variegata (Leguminosae; Cercidoideae) supports the allotetraploid origin hypothesis of Bauhinia.</title>
        <authorList>
            <person name="Zhong Y."/>
            <person name="Chen Y."/>
            <person name="Zheng D."/>
            <person name="Pang J."/>
            <person name="Liu Y."/>
            <person name="Luo S."/>
            <person name="Meng S."/>
            <person name="Qian L."/>
            <person name="Wei D."/>
            <person name="Dai S."/>
            <person name="Zhou R."/>
        </authorList>
    </citation>
    <scope>NUCLEOTIDE SEQUENCE [LARGE SCALE GENOMIC DNA]</scope>
    <source>
        <strain evidence="1">BV-YZ2020</strain>
    </source>
</reference>
<organism evidence="1 2">
    <name type="scientific">Bauhinia variegata</name>
    <name type="common">Purple orchid tree</name>
    <name type="synonym">Phanera variegata</name>
    <dbReference type="NCBI Taxonomy" id="167791"/>
    <lineage>
        <taxon>Eukaryota</taxon>
        <taxon>Viridiplantae</taxon>
        <taxon>Streptophyta</taxon>
        <taxon>Embryophyta</taxon>
        <taxon>Tracheophyta</taxon>
        <taxon>Spermatophyta</taxon>
        <taxon>Magnoliopsida</taxon>
        <taxon>eudicotyledons</taxon>
        <taxon>Gunneridae</taxon>
        <taxon>Pentapetalae</taxon>
        <taxon>rosids</taxon>
        <taxon>fabids</taxon>
        <taxon>Fabales</taxon>
        <taxon>Fabaceae</taxon>
        <taxon>Cercidoideae</taxon>
        <taxon>Cercideae</taxon>
        <taxon>Bauhiniinae</taxon>
        <taxon>Bauhinia</taxon>
    </lineage>
</organism>